<evidence type="ECO:0000256" key="3">
    <source>
        <dbReference type="SAM" id="MobiDB-lite"/>
    </source>
</evidence>
<feature type="compositionally biased region" description="Polar residues" evidence="3">
    <location>
        <begin position="120"/>
        <end position="166"/>
    </location>
</feature>
<dbReference type="FunFam" id="1.10.246.20:FF:000003">
    <property type="entry name" value="Mediator of RNA polymerase II transcription subunit 15a"/>
    <property type="match status" value="1"/>
</dbReference>
<sequence>MKNHFYESKLATCVEYFGFFWQAFVVLGLMDNNNGSPPQGGEPAMDAGDWRCQLQVDSRQRIVIKIMDILKRHIPYSGEDELKKIAVRFEEKIYVAATSQSDYLSKISLKMLSMETKSQNTMANSLQSNSAGSSGMQPQVTSQGQLLSENIQSNIPPAGVQNSAGLSSALPPTSGPQQQILPPQQQLIASLDSTVQTGNTNGADWQEEGYQKIKVMKEMYYPELSEMYQKIATKLHQYESLPQLPMSDPLEKLKMFKTMLERLITVLQISKTNISPGLKEKLDLYEKQMINFINVNRPRITQVQSHENQMILQLQSLNLQGSVPTMQQNNMMGLQQNSMSSLSGVSTAQQNMINRLQPSSNIYPGQGTALNSLQQVPVGSVQQASVSAPQQVDMNALPSQNGINM</sequence>
<protein>
    <submittedName>
        <fullName evidence="5">Putative coactivator CBP, KIX domain-containing protein</fullName>
    </submittedName>
</protein>
<dbReference type="AlphaFoldDB" id="A0A2P6QLK5"/>
<dbReference type="GO" id="GO:0003713">
    <property type="term" value="F:transcription coactivator activity"/>
    <property type="evidence" value="ECO:0007669"/>
    <property type="project" value="InterPro"/>
</dbReference>
<dbReference type="EMBL" id="PDCK01000043">
    <property type="protein sequence ID" value="PRQ35055.1"/>
    <property type="molecule type" value="Genomic_DNA"/>
</dbReference>
<keyword evidence="6" id="KW-1185">Reference proteome</keyword>
<feature type="region of interest" description="Disordered" evidence="3">
    <location>
        <begin position="120"/>
        <end position="179"/>
    </location>
</feature>
<feature type="domain" description="Mediator complex subunit 15 KIX" evidence="4">
    <location>
        <begin position="48"/>
        <end position="125"/>
    </location>
</feature>
<dbReference type="GO" id="GO:0005634">
    <property type="term" value="C:nucleus"/>
    <property type="evidence" value="ECO:0007669"/>
    <property type="project" value="UniProtKB-SubCell"/>
</dbReference>
<comment type="subcellular location">
    <subcellularLocation>
        <location evidence="1">Nucleus</location>
    </subcellularLocation>
</comment>
<evidence type="ECO:0000313" key="6">
    <source>
        <dbReference type="Proteomes" id="UP000238479"/>
    </source>
</evidence>
<dbReference type="InterPro" id="IPR036546">
    <property type="entry name" value="MED15_KIX"/>
</dbReference>
<dbReference type="PANTHER" id="PTHR33137">
    <property type="entry name" value="MEDIATOR OF RNA POLYMERASE II TRANSCRIPTION SUBUNIT 15A-RELATED"/>
    <property type="match status" value="1"/>
</dbReference>
<organism evidence="5 6">
    <name type="scientific">Rosa chinensis</name>
    <name type="common">China rose</name>
    <dbReference type="NCBI Taxonomy" id="74649"/>
    <lineage>
        <taxon>Eukaryota</taxon>
        <taxon>Viridiplantae</taxon>
        <taxon>Streptophyta</taxon>
        <taxon>Embryophyta</taxon>
        <taxon>Tracheophyta</taxon>
        <taxon>Spermatophyta</taxon>
        <taxon>Magnoliopsida</taxon>
        <taxon>eudicotyledons</taxon>
        <taxon>Gunneridae</taxon>
        <taxon>Pentapetalae</taxon>
        <taxon>rosids</taxon>
        <taxon>fabids</taxon>
        <taxon>Rosales</taxon>
        <taxon>Rosaceae</taxon>
        <taxon>Rosoideae</taxon>
        <taxon>Rosoideae incertae sedis</taxon>
        <taxon>Rosa</taxon>
    </lineage>
</organism>
<name>A0A2P6QLK5_ROSCH</name>
<gene>
    <name evidence="5" type="ORF">RchiOBHm_Chr5g0075851</name>
</gene>
<dbReference type="InterPro" id="IPR044661">
    <property type="entry name" value="MED15a/b/c-like"/>
</dbReference>
<dbReference type="Gene3D" id="1.10.246.20">
    <property type="entry name" value="Coactivator CBP, KIX domain"/>
    <property type="match status" value="1"/>
</dbReference>
<keyword evidence="2" id="KW-0539">Nucleus</keyword>
<comment type="caution">
    <text evidence="5">The sequence shown here is derived from an EMBL/GenBank/DDBJ whole genome shotgun (WGS) entry which is preliminary data.</text>
</comment>
<dbReference type="Proteomes" id="UP000238479">
    <property type="component" value="Chromosome 5"/>
</dbReference>
<accession>A0A2P6QLK5</accession>
<dbReference type="InterPro" id="IPR036529">
    <property type="entry name" value="KIX_dom_sf"/>
</dbReference>
<dbReference type="Pfam" id="PF16987">
    <property type="entry name" value="KIX_2"/>
    <property type="match status" value="1"/>
</dbReference>
<proteinExistence type="predicted"/>
<evidence type="ECO:0000313" key="5">
    <source>
        <dbReference type="EMBL" id="PRQ35055.1"/>
    </source>
</evidence>
<reference evidence="5 6" key="1">
    <citation type="journal article" date="2018" name="Nat. Genet.">
        <title>The Rosa genome provides new insights in the design of modern roses.</title>
        <authorList>
            <person name="Bendahmane M."/>
        </authorList>
    </citation>
    <scope>NUCLEOTIDE SEQUENCE [LARGE SCALE GENOMIC DNA]</scope>
    <source>
        <strain evidence="6">cv. Old Blush</strain>
    </source>
</reference>
<dbReference type="Gramene" id="PRQ35055">
    <property type="protein sequence ID" value="PRQ35055"/>
    <property type="gene ID" value="RchiOBHm_Chr5g0075851"/>
</dbReference>
<dbReference type="OMA" id="SHENQMI"/>
<evidence type="ECO:0000256" key="1">
    <source>
        <dbReference type="ARBA" id="ARBA00004123"/>
    </source>
</evidence>
<dbReference type="PANTHER" id="PTHR33137:SF4">
    <property type="entry name" value="MEDIATOR OF RNA POLYMERASE II TRANSCRIPTION SUBUNIT 15A-RELATED"/>
    <property type="match status" value="1"/>
</dbReference>
<dbReference type="GO" id="GO:0031490">
    <property type="term" value="F:chromatin DNA binding"/>
    <property type="evidence" value="ECO:0007669"/>
    <property type="project" value="InterPro"/>
</dbReference>
<evidence type="ECO:0000259" key="4">
    <source>
        <dbReference type="Pfam" id="PF16987"/>
    </source>
</evidence>
<dbReference type="STRING" id="74649.A0A2P6QLK5"/>
<evidence type="ECO:0000256" key="2">
    <source>
        <dbReference type="ARBA" id="ARBA00023242"/>
    </source>
</evidence>